<evidence type="ECO:0000256" key="1">
    <source>
        <dbReference type="SAM" id="MobiDB-lite"/>
    </source>
</evidence>
<accession>A0ABN9VJL4</accession>
<evidence type="ECO:0000313" key="3">
    <source>
        <dbReference type="Proteomes" id="UP001189429"/>
    </source>
</evidence>
<gene>
    <name evidence="2" type="ORF">PCOR1329_LOCUS58335</name>
</gene>
<sequence>SLVVCSVPWRCEPPRAYPAAVGAGAQRRLRYAEPPPRGPGGTFRQEAQARMTS</sequence>
<keyword evidence="3" id="KW-1185">Reference proteome</keyword>
<dbReference type="Proteomes" id="UP001189429">
    <property type="component" value="Unassembled WGS sequence"/>
</dbReference>
<proteinExistence type="predicted"/>
<organism evidence="2 3">
    <name type="scientific">Prorocentrum cordatum</name>
    <dbReference type="NCBI Taxonomy" id="2364126"/>
    <lineage>
        <taxon>Eukaryota</taxon>
        <taxon>Sar</taxon>
        <taxon>Alveolata</taxon>
        <taxon>Dinophyceae</taxon>
        <taxon>Prorocentrales</taxon>
        <taxon>Prorocentraceae</taxon>
        <taxon>Prorocentrum</taxon>
    </lineage>
</organism>
<reference evidence="2" key="1">
    <citation type="submission" date="2023-10" db="EMBL/GenBank/DDBJ databases">
        <authorList>
            <person name="Chen Y."/>
            <person name="Shah S."/>
            <person name="Dougan E. K."/>
            <person name="Thang M."/>
            <person name="Chan C."/>
        </authorList>
    </citation>
    <scope>NUCLEOTIDE SEQUENCE [LARGE SCALE GENOMIC DNA]</scope>
</reference>
<comment type="caution">
    <text evidence="2">The sequence shown here is derived from an EMBL/GenBank/DDBJ whole genome shotgun (WGS) entry which is preliminary data.</text>
</comment>
<evidence type="ECO:0000313" key="2">
    <source>
        <dbReference type="EMBL" id="CAK0873029.1"/>
    </source>
</evidence>
<feature type="non-terminal residue" evidence="2">
    <location>
        <position position="53"/>
    </location>
</feature>
<feature type="region of interest" description="Disordered" evidence="1">
    <location>
        <begin position="30"/>
        <end position="53"/>
    </location>
</feature>
<feature type="non-terminal residue" evidence="2">
    <location>
        <position position="1"/>
    </location>
</feature>
<dbReference type="EMBL" id="CAUYUJ010017231">
    <property type="protein sequence ID" value="CAK0873029.1"/>
    <property type="molecule type" value="Genomic_DNA"/>
</dbReference>
<protein>
    <submittedName>
        <fullName evidence="2">Uncharacterized protein</fullName>
    </submittedName>
</protein>
<name>A0ABN9VJL4_9DINO</name>